<accession>A0AAD3YS76</accession>
<dbReference type="AlphaFoldDB" id="A0AAD3YS76"/>
<proteinExistence type="predicted"/>
<reference evidence="2 3" key="3">
    <citation type="submission" date="2021-03" db="EMBL/GenBank/DDBJ databases">
        <authorList>
            <person name="Stanton E."/>
        </authorList>
    </citation>
    <scope>NUCLEOTIDE SEQUENCE [LARGE SCALE GENOMIC DNA]</scope>
    <source>
        <strain evidence="2 3">2020EL-00037</strain>
    </source>
</reference>
<reference evidence="1" key="2">
    <citation type="submission" date="2019-09" db="EMBL/GenBank/DDBJ databases">
        <authorList>
            <consortium name="NCBI Pathogen Detection Project"/>
        </authorList>
    </citation>
    <scope>NUCLEOTIDE SEQUENCE</scope>
    <source>
        <strain evidence="1">AUSMDU00005748</strain>
    </source>
</reference>
<dbReference type="Proteomes" id="UP000868497">
    <property type="component" value="Unassembled WGS sequence"/>
</dbReference>
<name>A0AAD3YS76_KLEOX</name>
<keyword evidence="3" id="KW-1185">Reference proteome</keyword>
<evidence type="ECO:0000313" key="3">
    <source>
        <dbReference type="Proteomes" id="UP000673434"/>
    </source>
</evidence>
<organism evidence="1 4">
    <name type="scientific">Klebsiella oxytoca</name>
    <dbReference type="NCBI Taxonomy" id="571"/>
    <lineage>
        <taxon>Bacteria</taxon>
        <taxon>Pseudomonadati</taxon>
        <taxon>Pseudomonadota</taxon>
        <taxon>Gammaproteobacteria</taxon>
        <taxon>Enterobacterales</taxon>
        <taxon>Enterobacteriaceae</taxon>
        <taxon>Klebsiella/Raoultella group</taxon>
        <taxon>Klebsiella</taxon>
    </lineage>
</organism>
<reference evidence="1" key="1">
    <citation type="journal article" date="2018" name="Genome Biol.">
        <title>SKESA: strategic k-mer extension for scrupulous assemblies.</title>
        <authorList>
            <person name="Souvorov A."/>
            <person name="Agarwala R."/>
            <person name="Lipman D.J."/>
        </authorList>
    </citation>
    <scope>NUCLEOTIDE SEQUENCE</scope>
    <source>
        <strain evidence="1">AUSMDU00005748</strain>
    </source>
</reference>
<dbReference type="EMBL" id="DACXIC010000035">
    <property type="protein sequence ID" value="HAU4359133.1"/>
    <property type="molecule type" value="Genomic_DNA"/>
</dbReference>
<evidence type="ECO:0000313" key="2">
    <source>
        <dbReference type="EMBL" id="MBQ0599385.1"/>
    </source>
</evidence>
<comment type="caution">
    <text evidence="1">The sequence shown here is derived from an EMBL/GenBank/DDBJ whole genome shotgun (WGS) entry which is preliminary data.</text>
</comment>
<dbReference type="EMBL" id="JAGKON010000005">
    <property type="protein sequence ID" value="MBQ0599385.1"/>
    <property type="molecule type" value="Genomic_DNA"/>
</dbReference>
<gene>
    <name evidence="1" type="ORF">F6W21_22665</name>
    <name evidence="2" type="ORF">J7S78_06210</name>
</gene>
<protein>
    <submittedName>
        <fullName evidence="1">Uncharacterized protein</fullName>
    </submittedName>
</protein>
<dbReference type="Proteomes" id="UP000673434">
    <property type="component" value="Unassembled WGS sequence"/>
</dbReference>
<evidence type="ECO:0000313" key="1">
    <source>
        <dbReference type="EMBL" id="HAU4359133.1"/>
    </source>
</evidence>
<dbReference type="RefSeq" id="WP_016807592.1">
    <property type="nucleotide sequence ID" value="NZ_CABGTQ010000008.1"/>
</dbReference>
<evidence type="ECO:0000313" key="4">
    <source>
        <dbReference type="Proteomes" id="UP000868497"/>
    </source>
</evidence>
<sequence>MFFEKEMVTKDNYYISLEGLIERCYAKSAGKRCIYLEDEHFIQQSGTDEFAFDMLSDAVSFRTNLISKYQRIFKLFCGILVDEPGTACSQECSTFPQPRRHQKSKRQNNFLRKLKGLSRNVLSSYAIN</sequence>